<dbReference type="AlphaFoldDB" id="A0AAE0YNM8"/>
<evidence type="ECO:0000313" key="3">
    <source>
        <dbReference type="Proteomes" id="UP001283361"/>
    </source>
</evidence>
<sequence length="116" mass="13043">MASCTSPGQKLMPHRRVRCGHRDNSPEPEPQRHRKVRAHAPPLSSGVVCVSSPEPEPASQRSELMPHRRVVWSVWKAALEPELSVTEVSHKGKGVNVMHIARSELMPPHRRVVWSV</sequence>
<feature type="region of interest" description="Disordered" evidence="1">
    <location>
        <begin position="1"/>
        <end position="63"/>
    </location>
</feature>
<feature type="compositionally biased region" description="Basic and acidic residues" evidence="1">
    <location>
        <begin position="20"/>
        <end position="31"/>
    </location>
</feature>
<name>A0AAE0YNM8_9GAST</name>
<reference evidence="2" key="1">
    <citation type="journal article" date="2023" name="G3 (Bethesda)">
        <title>A reference genome for the long-term kleptoplast-retaining sea slug Elysia crispata morphotype clarki.</title>
        <authorList>
            <person name="Eastman K.E."/>
            <person name="Pendleton A.L."/>
            <person name="Shaikh M.A."/>
            <person name="Suttiyut T."/>
            <person name="Ogas R."/>
            <person name="Tomko P."/>
            <person name="Gavelis G."/>
            <person name="Widhalm J.R."/>
            <person name="Wisecaver J.H."/>
        </authorList>
    </citation>
    <scope>NUCLEOTIDE SEQUENCE</scope>
    <source>
        <strain evidence="2">ECLA1</strain>
    </source>
</reference>
<gene>
    <name evidence="2" type="ORF">RRG08_066338</name>
</gene>
<evidence type="ECO:0000313" key="2">
    <source>
        <dbReference type="EMBL" id="KAK3751489.1"/>
    </source>
</evidence>
<comment type="caution">
    <text evidence="2">The sequence shown here is derived from an EMBL/GenBank/DDBJ whole genome shotgun (WGS) entry which is preliminary data.</text>
</comment>
<protein>
    <submittedName>
        <fullName evidence="2">Uncharacterized protein</fullName>
    </submittedName>
</protein>
<keyword evidence="3" id="KW-1185">Reference proteome</keyword>
<dbReference type="Proteomes" id="UP001283361">
    <property type="component" value="Unassembled WGS sequence"/>
</dbReference>
<accession>A0AAE0YNM8</accession>
<dbReference type="EMBL" id="JAWDGP010005818">
    <property type="protein sequence ID" value="KAK3751489.1"/>
    <property type="molecule type" value="Genomic_DNA"/>
</dbReference>
<organism evidence="2 3">
    <name type="scientific">Elysia crispata</name>
    <name type="common">lettuce slug</name>
    <dbReference type="NCBI Taxonomy" id="231223"/>
    <lineage>
        <taxon>Eukaryota</taxon>
        <taxon>Metazoa</taxon>
        <taxon>Spiralia</taxon>
        <taxon>Lophotrochozoa</taxon>
        <taxon>Mollusca</taxon>
        <taxon>Gastropoda</taxon>
        <taxon>Heterobranchia</taxon>
        <taxon>Euthyneura</taxon>
        <taxon>Panpulmonata</taxon>
        <taxon>Sacoglossa</taxon>
        <taxon>Placobranchoidea</taxon>
        <taxon>Plakobranchidae</taxon>
        <taxon>Elysia</taxon>
    </lineage>
</organism>
<proteinExistence type="predicted"/>
<evidence type="ECO:0000256" key="1">
    <source>
        <dbReference type="SAM" id="MobiDB-lite"/>
    </source>
</evidence>